<reference evidence="3 4" key="1">
    <citation type="submission" date="2010-07" db="EMBL/GenBank/DDBJ databases">
        <authorList>
            <person name="Sid Ahmed O."/>
        </authorList>
    </citation>
    <scope>NUCLEOTIDE SEQUENCE [LARGE SCALE GENOMIC DNA]</scope>
    <source>
        <strain evidence="3 4">TX4248</strain>
    </source>
</reference>
<dbReference type="GO" id="GO:0008234">
    <property type="term" value="F:cysteine-type peptidase activity"/>
    <property type="evidence" value="ECO:0007669"/>
    <property type="project" value="UniProtKB-KW"/>
</dbReference>
<dbReference type="InterPro" id="IPR008750">
    <property type="entry name" value="Peptidase_C47"/>
</dbReference>
<dbReference type="EMBL" id="AEBR01000009">
    <property type="protein sequence ID" value="EFM83932.1"/>
    <property type="molecule type" value="Genomic_DNA"/>
</dbReference>
<dbReference type="Pfam" id="PF05543">
    <property type="entry name" value="Peptidase_C47"/>
    <property type="match status" value="1"/>
</dbReference>
<dbReference type="Gene3D" id="3.90.70.10">
    <property type="entry name" value="Cysteine proteinases"/>
    <property type="match status" value="1"/>
</dbReference>
<keyword evidence="2" id="KW-0788">Thiol protease</keyword>
<dbReference type="Proteomes" id="UP000004846">
    <property type="component" value="Unassembled WGS sequence"/>
</dbReference>
<name>A0A125W8Q6_ENTFL</name>
<comment type="caution">
    <text evidence="3">The sequence shown here is derived from an EMBL/GenBank/DDBJ whole genome shotgun (WGS) entry which is preliminary data.</text>
</comment>
<keyword evidence="2" id="KW-0645">Protease</keyword>
<evidence type="ECO:0000256" key="2">
    <source>
        <dbReference type="ARBA" id="ARBA00022807"/>
    </source>
</evidence>
<proteinExistence type="predicted"/>
<evidence type="ECO:0000313" key="4">
    <source>
        <dbReference type="Proteomes" id="UP000004846"/>
    </source>
</evidence>
<dbReference type="HOGENOM" id="CLU_1298176_0_0_9"/>
<evidence type="ECO:0000313" key="3">
    <source>
        <dbReference type="EMBL" id="EFM83932.1"/>
    </source>
</evidence>
<dbReference type="GO" id="GO:0006508">
    <property type="term" value="P:proteolysis"/>
    <property type="evidence" value="ECO:0007669"/>
    <property type="project" value="InterPro"/>
</dbReference>
<dbReference type="AlphaFoldDB" id="A0A125W8Q6"/>
<gene>
    <name evidence="3" type="ORF">HMPREF9498_00384</name>
</gene>
<sequence>MKKVISTILLVILFVGSGYVVNAAPEMKSLANFETNDQHYDLQGIEHSFAKVLNFKTNRKDITAKTILKFVYPKKTDKEFNNASVSIKDCIRYATSIGVNMEWLDATKNELNFNQVKSELDKDHPVLLCYKPNKTDWMEPYLLAVAHGYVYVAPDGENIKEPFMSTSIWMSNYIYPSSLTTLTNKNKLTVTDFSVNNTPQKDYTFIGMIILK</sequence>
<evidence type="ECO:0008006" key="5">
    <source>
        <dbReference type="Google" id="ProtNLM"/>
    </source>
</evidence>
<protein>
    <recommendedName>
        <fullName evidence="5">Peptidase C39-like domain-containing protein</fullName>
    </recommendedName>
</protein>
<evidence type="ECO:0000256" key="1">
    <source>
        <dbReference type="ARBA" id="ARBA00022801"/>
    </source>
</evidence>
<accession>A0A125W8Q6</accession>
<dbReference type="RefSeq" id="WP_002371966.1">
    <property type="nucleotide sequence ID" value="NZ_GL454415.1"/>
</dbReference>
<keyword evidence="1" id="KW-0378">Hydrolase</keyword>
<organism evidence="3 4">
    <name type="scientific">Enterococcus faecalis TX4248</name>
    <dbReference type="NCBI Taxonomy" id="749495"/>
    <lineage>
        <taxon>Bacteria</taxon>
        <taxon>Bacillati</taxon>
        <taxon>Bacillota</taxon>
        <taxon>Bacilli</taxon>
        <taxon>Lactobacillales</taxon>
        <taxon>Enterococcaceae</taxon>
        <taxon>Enterococcus</taxon>
    </lineage>
</organism>